<dbReference type="AlphaFoldDB" id="A0A7X9SY59"/>
<feature type="domain" description="Transposase IS4-like" evidence="2">
    <location>
        <begin position="97"/>
        <end position="274"/>
    </location>
</feature>
<evidence type="ECO:0000313" key="4">
    <source>
        <dbReference type="EMBL" id="NMF09987.1"/>
    </source>
</evidence>
<dbReference type="PANTHER" id="PTHR30007">
    <property type="entry name" value="PHP DOMAIN PROTEIN"/>
    <property type="match status" value="1"/>
</dbReference>
<reference evidence="4 5" key="1">
    <citation type="submission" date="2020-04" db="EMBL/GenBank/DDBJ databases">
        <authorList>
            <person name="Hitch T.C.A."/>
            <person name="Wylensek D."/>
            <person name="Clavel T."/>
        </authorList>
    </citation>
    <scope>NUCLEOTIDE SEQUENCE [LARGE SCALE GENOMIC DNA]</scope>
    <source>
        <strain evidence="4 5">BL-383-APC-2I</strain>
    </source>
</reference>
<organism evidence="4 5">
    <name type="scientific">Corynebacterium xerosis</name>
    <dbReference type="NCBI Taxonomy" id="1725"/>
    <lineage>
        <taxon>Bacteria</taxon>
        <taxon>Bacillati</taxon>
        <taxon>Actinomycetota</taxon>
        <taxon>Actinomycetes</taxon>
        <taxon>Mycobacteriales</taxon>
        <taxon>Corynebacteriaceae</taxon>
        <taxon>Corynebacterium</taxon>
    </lineage>
</organism>
<dbReference type="PANTHER" id="PTHR30007:SF1">
    <property type="entry name" value="BLR1914 PROTEIN"/>
    <property type="match status" value="1"/>
</dbReference>
<dbReference type="RefSeq" id="WP_168938191.1">
    <property type="nucleotide sequence ID" value="NZ_JABAGA010000006.1"/>
</dbReference>
<sequence length="295" mass="33305">MSRRSVLSDTQWETIQPLLPAQRPWSGRPRRDHRQVVEGIIYRYRCGIAWRDLPADFGPWQTVWKRHRAWAVDGTWDQVLDALLVRADADGDLDWSVAVDSTICRAHQHGTTLERTTGAQWNHKNLRVEPADHALGRSRGGLSTKIHQLVDGHGLPLVILCGPGQGGDSPMLAPLLDALSVARKGPGRPRTRPDMLRGDKAYSSRATRQTLRRRGIKAVIPEPSDQQQHRRNRGSRGGRPVGLDMEAYRGRNVIERGYSDVKQWRGLATRYDKLGLTYRAGAVLRAIIQWLNHLV</sequence>
<gene>
    <name evidence="4" type="ORF">HF852_10360</name>
</gene>
<feature type="region of interest" description="Disordered" evidence="1">
    <location>
        <begin position="221"/>
        <end position="242"/>
    </location>
</feature>
<comment type="caution">
    <text evidence="4">The sequence shown here is derived from an EMBL/GenBank/DDBJ whole genome shotgun (WGS) entry which is preliminary data.</text>
</comment>
<feature type="region of interest" description="Disordered" evidence="1">
    <location>
        <begin position="183"/>
        <end position="208"/>
    </location>
</feature>
<evidence type="ECO:0000259" key="3">
    <source>
        <dbReference type="Pfam" id="PF13340"/>
    </source>
</evidence>
<dbReference type="Pfam" id="PF01609">
    <property type="entry name" value="DDE_Tnp_1"/>
    <property type="match status" value="1"/>
</dbReference>
<dbReference type="Proteomes" id="UP000589552">
    <property type="component" value="Unassembled WGS sequence"/>
</dbReference>
<protein>
    <submittedName>
        <fullName evidence="4">IS5 family transposase</fullName>
    </submittedName>
</protein>
<feature type="compositionally biased region" description="Basic and acidic residues" evidence="1">
    <location>
        <begin position="191"/>
        <end position="202"/>
    </location>
</feature>
<name>A0A7X9SY59_9CORY</name>
<evidence type="ECO:0000256" key="1">
    <source>
        <dbReference type="SAM" id="MobiDB-lite"/>
    </source>
</evidence>
<accession>A0A7X9SY59</accession>
<dbReference type="NCBIfam" id="NF033580">
    <property type="entry name" value="transpos_IS5_3"/>
    <property type="match status" value="1"/>
</dbReference>
<evidence type="ECO:0000313" key="5">
    <source>
        <dbReference type="Proteomes" id="UP000589552"/>
    </source>
</evidence>
<evidence type="ECO:0000259" key="2">
    <source>
        <dbReference type="Pfam" id="PF01609"/>
    </source>
</evidence>
<dbReference type="EMBL" id="JABAGA010000006">
    <property type="protein sequence ID" value="NMF09987.1"/>
    <property type="molecule type" value="Genomic_DNA"/>
</dbReference>
<dbReference type="InterPro" id="IPR002559">
    <property type="entry name" value="Transposase_11"/>
</dbReference>
<proteinExistence type="predicted"/>
<dbReference type="Pfam" id="PF13340">
    <property type="entry name" value="DUF4096"/>
    <property type="match status" value="1"/>
</dbReference>
<dbReference type="GO" id="GO:0006313">
    <property type="term" value="P:DNA transposition"/>
    <property type="evidence" value="ECO:0007669"/>
    <property type="project" value="InterPro"/>
</dbReference>
<dbReference type="GO" id="GO:0004803">
    <property type="term" value="F:transposase activity"/>
    <property type="evidence" value="ECO:0007669"/>
    <property type="project" value="InterPro"/>
</dbReference>
<dbReference type="GO" id="GO:0003677">
    <property type="term" value="F:DNA binding"/>
    <property type="evidence" value="ECO:0007669"/>
    <property type="project" value="InterPro"/>
</dbReference>
<dbReference type="InterPro" id="IPR025161">
    <property type="entry name" value="IS402-like_dom"/>
</dbReference>
<feature type="domain" description="Insertion element IS402-like" evidence="3">
    <location>
        <begin position="7"/>
        <end position="79"/>
    </location>
</feature>